<evidence type="ECO:0000313" key="1">
    <source>
        <dbReference type="EMBL" id="KAI5675227.1"/>
    </source>
</evidence>
<sequence length="360" mass="39287">MATKLIIFLVLFLCCFSIPPAVGNSETCSAEYVAEDSYRNVYYGFGALAHSKKMLDTFTTVFPTPAMGPESLVFSSSGEGPYTGISDGRILKYEGPQIGFVDFAYASPNRTKAVCDGTRDLRMGPKCGRPLGLGFNHRTSELYIADAYYGLCKVGVEGGLATQVAINAQGLPLKWTDGIDVDQTTQIVYFTDVSTKYSMMEMAELLAAGDSTGRLLSYNPKTKEVKVLMRGLKGAGRVGVSKDSSFVLVSEYMGGRIHKYFLMGPKTGESELFIKIPAPANIKRTFSGEFIVSSNLLIQEQEAMVVIPRGVRIKEYGDVLETLIFGGIYNNSMINEVQEYGDAYYVGSIYVNFAAAANKM</sequence>
<evidence type="ECO:0000313" key="2">
    <source>
        <dbReference type="Proteomes" id="UP001060085"/>
    </source>
</evidence>
<proteinExistence type="predicted"/>
<keyword evidence="2" id="KW-1185">Reference proteome</keyword>
<accession>A0ACC0BRK6</accession>
<dbReference type="Proteomes" id="UP001060085">
    <property type="component" value="Linkage Group LG02"/>
</dbReference>
<reference evidence="2" key="1">
    <citation type="journal article" date="2023" name="Nat. Plants">
        <title>Single-cell RNA sequencing provides a high-resolution roadmap for understanding the multicellular compartmentation of specialized metabolism.</title>
        <authorList>
            <person name="Sun S."/>
            <person name="Shen X."/>
            <person name="Li Y."/>
            <person name="Li Y."/>
            <person name="Wang S."/>
            <person name="Li R."/>
            <person name="Zhang H."/>
            <person name="Shen G."/>
            <person name="Guo B."/>
            <person name="Wei J."/>
            <person name="Xu J."/>
            <person name="St-Pierre B."/>
            <person name="Chen S."/>
            <person name="Sun C."/>
        </authorList>
    </citation>
    <scope>NUCLEOTIDE SEQUENCE [LARGE SCALE GENOMIC DNA]</scope>
</reference>
<gene>
    <name evidence="1" type="ORF">M9H77_06177</name>
</gene>
<comment type="caution">
    <text evidence="1">The sequence shown here is derived from an EMBL/GenBank/DDBJ whole genome shotgun (WGS) entry which is preliminary data.</text>
</comment>
<dbReference type="EMBL" id="CM044702">
    <property type="protein sequence ID" value="KAI5675227.1"/>
    <property type="molecule type" value="Genomic_DNA"/>
</dbReference>
<protein>
    <submittedName>
        <fullName evidence="1">Uncharacterized protein</fullName>
    </submittedName>
</protein>
<organism evidence="1 2">
    <name type="scientific">Catharanthus roseus</name>
    <name type="common">Madagascar periwinkle</name>
    <name type="synonym">Vinca rosea</name>
    <dbReference type="NCBI Taxonomy" id="4058"/>
    <lineage>
        <taxon>Eukaryota</taxon>
        <taxon>Viridiplantae</taxon>
        <taxon>Streptophyta</taxon>
        <taxon>Embryophyta</taxon>
        <taxon>Tracheophyta</taxon>
        <taxon>Spermatophyta</taxon>
        <taxon>Magnoliopsida</taxon>
        <taxon>eudicotyledons</taxon>
        <taxon>Gunneridae</taxon>
        <taxon>Pentapetalae</taxon>
        <taxon>asterids</taxon>
        <taxon>lamiids</taxon>
        <taxon>Gentianales</taxon>
        <taxon>Apocynaceae</taxon>
        <taxon>Rauvolfioideae</taxon>
        <taxon>Vinceae</taxon>
        <taxon>Catharanthinae</taxon>
        <taxon>Catharanthus</taxon>
    </lineage>
</organism>
<name>A0ACC0BRK6_CATRO</name>